<dbReference type="Proteomes" id="UP000254945">
    <property type="component" value="Unassembled WGS sequence"/>
</dbReference>
<dbReference type="GO" id="GO:0018580">
    <property type="term" value="F:nitronate monooxygenase activity"/>
    <property type="evidence" value="ECO:0007669"/>
    <property type="project" value="UniProtKB-EC"/>
</dbReference>
<organism evidence="4 5">
    <name type="scientific">Mycolicibacterium senegalense</name>
    <dbReference type="NCBI Taxonomy" id="1796"/>
    <lineage>
        <taxon>Bacteria</taxon>
        <taxon>Bacillati</taxon>
        <taxon>Actinomycetota</taxon>
        <taxon>Actinomycetes</taxon>
        <taxon>Mycobacteriales</taxon>
        <taxon>Mycobacteriaceae</taxon>
        <taxon>Mycolicibacterium</taxon>
    </lineage>
</organism>
<sequence length="261" mass="26002">MGGAAGGRLAAAVSAAGGLGMIGMGSSATAEQLTAELAQLDGRRFGIGLVHWVAQDRPDLFEVALAARPALLSVSFGDDWDWVRRAHDAGLAVTTQVATVDAARRAVDAGVDVLVARGAEGGGHGEPAIGTLPLLAEVLDTVDVPVLAAGGIASPRAVAAVLAAGAGGAWVGTAFAACAEALTPPSARDALLAAGSESTELTTDYDVAAGYRWPPSIPERVLRGSPVNAGQGVGRVTGSAGAAEIVRSLSEGAAQLLGRWR</sequence>
<dbReference type="GO" id="GO:0006207">
    <property type="term" value="P:'de novo' pyrimidine nucleobase biosynthetic process"/>
    <property type="evidence" value="ECO:0007669"/>
    <property type="project" value="InterPro"/>
</dbReference>
<proteinExistence type="predicted"/>
<dbReference type="GO" id="GO:0016627">
    <property type="term" value="F:oxidoreductase activity, acting on the CH-CH group of donors"/>
    <property type="evidence" value="ECO:0007669"/>
    <property type="project" value="InterPro"/>
</dbReference>
<keyword evidence="4" id="KW-0223">Dioxygenase</keyword>
<dbReference type="STRING" id="1796.ABW05_08960"/>
<evidence type="ECO:0000313" key="4">
    <source>
        <dbReference type="EMBL" id="SUA27346.1"/>
    </source>
</evidence>
<dbReference type="PANTHER" id="PTHR32332:SF31">
    <property type="entry name" value="2-NITROPROPANE DIOXYGENASE FAMILY, PUTATIVE (AFU_ORTHOLOGUE AFUA_2G09850)-RELATED"/>
    <property type="match status" value="1"/>
</dbReference>
<evidence type="ECO:0000313" key="5">
    <source>
        <dbReference type="Proteomes" id="UP000254945"/>
    </source>
</evidence>
<reference evidence="4 5" key="1">
    <citation type="submission" date="2018-06" db="EMBL/GenBank/DDBJ databases">
        <authorList>
            <consortium name="Pathogen Informatics"/>
            <person name="Doyle S."/>
        </authorList>
    </citation>
    <scope>NUCLEOTIDE SEQUENCE [LARGE SCALE GENOMIC DNA]</scope>
    <source>
        <strain evidence="4 5">NCTC4524</strain>
    </source>
</reference>
<dbReference type="EMBL" id="UGQQ01000002">
    <property type="protein sequence ID" value="SUA27346.1"/>
    <property type="molecule type" value="Genomic_DNA"/>
</dbReference>
<dbReference type="InterPro" id="IPR001295">
    <property type="entry name" value="Dihydroorotate_DH_CS"/>
</dbReference>
<dbReference type="SUPFAM" id="SSF51412">
    <property type="entry name" value="Inosine monophosphate dehydrogenase (IMPDH)"/>
    <property type="match status" value="1"/>
</dbReference>
<keyword evidence="3 4" id="KW-0560">Oxidoreductase</keyword>
<name>A0A378W304_9MYCO</name>
<keyword evidence="2" id="KW-0288">FMN</keyword>
<evidence type="ECO:0000256" key="2">
    <source>
        <dbReference type="ARBA" id="ARBA00022643"/>
    </source>
</evidence>
<dbReference type="Gene3D" id="3.20.20.70">
    <property type="entry name" value="Aldolase class I"/>
    <property type="match status" value="1"/>
</dbReference>
<keyword evidence="1" id="KW-0285">Flavoprotein</keyword>
<evidence type="ECO:0000256" key="1">
    <source>
        <dbReference type="ARBA" id="ARBA00022630"/>
    </source>
</evidence>
<dbReference type="PROSITE" id="PS00912">
    <property type="entry name" value="DHODEHASE_2"/>
    <property type="match status" value="1"/>
</dbReference>
<dbReference type="InterPro" id="IPR013785">
    <property type="entry name" value="Aldolase_TIM"/>
</dbReference>
<dbReference type="CDD" id="cd04730">
    <property type="entry name" value="NPD_like"/>
    <property type="match status" value="1"/>
</dbReference>
<dbReference type="Pfam" id="PF03060">
    <property type="entry name" value="NMO"/>
    <property type="match status" value="1"/>
</dbReference>
<dbReference type="AlphaFoldDB" id="A0A378W304"/>
<evidence type="ECO:0000256" key="3">
    <source>
        <dbReference type="ARBA" id="ARBA00023002"/>
    </source>
</evidence>
<gene>
    <name evidence="4" type="ORF">NCTC4524_03316</name>
</gene>
<dbReference type="GO" id="GO:0051213">
    <property type="term" value="F:dioxygenase activity"/>
    <property type="evidence" value="ECO:0007669"/>
    <property type="project" value="UniProtKB-KW"/>
</dbReference>
<accession>A0A378W304</accession>
<dbReference type="EC" id="1.13.12.16" evidence="4"/>
<dbReference type="PANTHER" id="PTHR32332">
    <property type="entry name" value="2-NITROPROPANE DIOXYGENASE"/>
    <property type="match status" value="1"/>
</dbReference>
<dbReference type="InterPro" id="IPR004136">
    <property type="entry name" value="NMO"/>
</dbReference>
<protein>
    <submittedName>
        <fullName evidence="4">2-nitropropane dioxygenase</fullName>
        <ecNumber evidence="4">1.13.12.16</ecNumber>
    </submittedName>
</protein>